<dbReference type="InterPro" id="IPR000182">
    <property type="entry name" value="GNAT_dom"/>
</dbReference>
<dbReference type="InterPro" id="IPR050680">
    <property type="entry name" value="YpeA/RimI_acetyltransf"/>
</dbReference>
<dbReference type="SUPFAM" id="SSF55729">
    <property type="entry name" value="Acyl-CoA N-acyltransferases (Nat)"/>
    <property type="match status" value="1"/>
</dbReference>
<dbReference type="PROSITE" id="PS51186">
    <property type="entry name" value="GNAT"/>
    <property type="match status" value="1"/>
</dbReference>
<evidence type="ECO:0000259" key="3">
    <source>
        <dbReference type="PROSITE" id="PS51186"/>
    </source>
</evidence>
<evidence type="ECO:0000313" key="5">
    <source>
        <dbReference type="Proteomes" id="UP001597319"/>
    </source>
</evidence>
<sequence>MKSQELKIVRVLPEDNHKLLEIGRQTFYDAFGPPLNTEENIHYYLSKKFTLEEITNEILNPESQFYFVLHKDELAGYLKLNSGKAQTEAVNGNSIEIERIYVIKSNQGKGIGKYMLDKIVAIATENAVDFIWLGVWDKNTRAIQFYEQNGFKIFNRHQFMLGTDKQIDLMMKRMLS</sequence>
<accession>A0ABW5LCE9</accession>
<dbReference type="PANTHER" id="PTHR43420">
    <property type="entry name" value="ACETYLTRANSFERASE"/>
    <property type="match status" value="1"/>
</dbReference>
<name>A0ABW5LCE9_9FLAO</name>
<keyword evidence="2" id="KW-0012">Acyltransferase</keyword>
<dbReference type="Pfam" id="PF00583">
    <property type="entry name" value="Acetyltransf_1"/>
    <property type="match status" value="1"/>
</dbReference>
<dbReference type="Gene3D" id="3.40.630.30">
    <property type="match status" value="1"/>
</dbReference>
<dbReference type="EMBL" id="JBHULE010000008">
    <property type="protein sequence ID" value="MFD2562209.1"/>
    <property type="molecule type" value="Genomic_DNA"/>
</dbReference>
<protein>
    <submittedName>
        <fullName evidence="4">GNAT family N-acetyltransferase</fullName>
    </submittedName>
</protein>
<evidence type="ECO:0000256" key="2">
    <source>
        <dbReference type="ARBA" id="ARBA00023315"/>
    </source>
</evidence>
<dbReference type="PANTHER" id="PTHR43420:SF47">
    <property type="entry name" value="N-ACETYLTRANSFERASE DOMAIN-CONTAINING PROTEIN"/>
    <property type="match status" value="1"/>
</dbReference>
<proteinExistence type="predicted"/>
<evidence type="ECO:0000313" key="4">
    <source>
        <dbReference type="EMBL" id="MFD2562209.1"/>
    </source>
</evidence>
<keyword evidence="5" id="KW-1185">Reference proteome</keyword>
<dbReference type="CDD" id="cd04301">
    <property type="entry name" value="NAT_SF"/>
    <property type="match status" value="1"/>
</dbReference>
<dbReference type="RefSeq" id="WP_378290606.1">
    <property type="nucleotide sequence ID" value="NZ_JBHULE010000008.1"/>
</dbReference>
<gene>
    <name evidence="4" type="ORF">ACFSR1_05970</name>
</gene>
<dbReference type="InterPro" id="IPR016181">
    <property type="entry name" value="Acyl_CoA_acyltransferase"/>
</dbReference>
<reference evidence="5" key="1">
    <citation type="journal article" date="2019" name="Int. J. Syst. Evol. Microbiol.">
        <title>The Global Catalogue of Microorganisms (GCM) 10K type strain sequencing project: providing services to taxonomists for standard genome sequencing and annotation.</title>
        <authorList>
            <consortium name="The Broad Institute Genomics Platform"/>
            <consortium name="The Broad Institute Genome Sequencing Center for Infectious Disease"/>
            <person name="Wu L."/>
            <person name="Ma J."/>
        </authorList>
    </citation>
    <scope>NUCLEOTIDE SEQUENCE [LARGE SCALE GENOMIC DNA]</scope>
    <source>
        <strain evidence="5">KCTC 52274</strain>
    </source>
</reference>
<organism evidence="4 5">
    <name type="scientific">Aquimarina rubra</name>
    <dbReference type="NCBI Taxonomy" id="1920033"/>
    <lineage>
        <taxon>Bacteria</taxon>
        <taxon>Pseudomonadati</taxon>
        <taxon>Bacteroidota</taxon>
        <taxon>Flavobacteriia</taxon>
        <taxon>Flavobacteriales</taxon>
        <taxon>Flavobacteriaceae</taxon>
        <taxon>Aquimarina</taxon>
    </lineage>
</organism>
<feature type="domain" description="N-acetyltransferase" evidence="3">
    <location>
        <begin position="6"/>
        <end position="176"/>
    </location>
</feature>
<dbReference type="Proteomes" id="UP001597319">
    <property type="component" value="Unassembled WGS sequence"/>
</dbReference>
<keyword evidence="1" id="KW-0808">Transferase</keyword>
<comment type="caution">
    <text evidence="4">The sequence shown here is derived from an EMBL/GenBank/DDBJ whole genome shotgun (WGS) entry which is preliminary data.</text>
</comment>
<evidence type="ECO:0000256" key="1">
    <source>
        <dbReference type="ARBA" id="ARBA00022679"/>
    </source>
</evidence>